<dbReference type="EMBL" id="CP046052">
    <property type="protein sequence ID" value="QGM46122.1"/>
    <property type="molecule type" value="Genomic_DNA"/>
</dbReference>
<dbReference type="RefSeq" id="WP_136496378.1">
    <property type="nucleotide sequence ID" value="NZ_CP046052.1"/>
</dbReference>
<protein>
    <submittedName>
        <fullName evidence="1">Uncharacterized protein</fullName>
    </submittedName>
</protein>
<evidence type="ECO:0000313" key="2">
    <source>
        <dbReference type="Proteomes" id="UP000309061"/>
    </source>
</evidence>
<dbReference type="KEGG" id="mhey:H2LOC_010685"/>
<dbReference type="AlphaFoldDB" id="A0A6B8KES7"/>
<name>A0A6B8KES7_9HYPH</name>
<gene>
    <name evidence="1" type="ORF">H2LOC_010685</name>
</gene>
<keyword evidence="2" id="KW-1185">Reference proteome</keyword>
<accession>A0A6B8KES7</accession>
<proteinExistence type="predicted"/>
<evidence type="ECO:0000313" key="1">
    <source>
        <dbReference type="EMBL" id="QGM46122.1"/>
    </source>
</evidence>
<organism evidence="1 2">
    <name type="scientific">Methylocystis heyeri</name>
    <dbReference type="NCBI Taxonomy" id="391905"/>
    <lineage>
        <taxon>Bacteria</taxon>
        <taxon>Pseudomonadati</taxon>
        <taxon>Pseudomonadota</taxon>
        <taxon>Alphaproteobacteria</taxon>
        <taxon>Hyphomicrobiales</taxon>
        <taxon>Methylocystaceae</taxon>
        <taxon>Methylocystis</taxon>
    </lineage>
</organism>
<dbReference type="Proteomes" id="UP000309061">
    <property type="component" value="Chromosome"/>
</dbReference>
<sequence>MSDDYPTFERTLDSARMQLNGALDGVLKLELYWVLKEFFDRTWVWRTRITKPVYQQNCGPHYKPIELIPDQYPAQIISLISARIVGADKSRLVHIPATLELPDRVYVHEWAPIASWSQPLGSPVNIEFEVILSVTDPTADDGITYCPHWVEQRHGDTIMHGLLYRMMAQVQKPYSNLAGAQFHGTKFRAGCAYAKNEKQHGNIRGGQAWAFPQTFRTRRRGF</sequence>
<reference evidence="1 2" key="1">
    <citation type="submission" date="2019-11" db="EMBL/GenBank/DDBJ databases">
        <title>The genome sequence of Methylocystis heyeri.</title>
        <authorList>
            <person name="Oshkin I.Y."/>
            <person name="Miroshnikov K."/>
            <person name="Dedysh S.N."/>
        </authorList>
    </citation>
    <scope>NUCLEOTIDE SEQUENCE [LARGE SCALE GENOMIC DNA]</scope>
    <source>
        <strain evidence="1 2">H2</strain>
    </source>
</reference>